<evidence type="ECO:0000313" key="1">
    <source>
        <dbReference type="EMBL" id="MCY1714357.1"/>
    </source>
</evidence>
<comment type="caution">
    <text evidence="1">The sequence shown here is derived from an EMBL/GenBank/DDBJ whole genome shotgun (WGS) entry which is preliminary data.</text>
</comment>
<proteinExistence type="predicted"/>
<evidence type="ECO:0000313" key="2">
    <source>
        <dbReference type="Proteomes" id="UP001082703"/>
    </source>
</evidence>
<sequence length="339" mass="36679">MKGKGCIGLQRETGTIGLKIQYIPVRDGAAVLSCEGFGSVIRLPERIDGLPVREICAYAFSAPGAAAKHLPAGAGIRSAAVGNPAAPGREETFLGGASLRKVALPQGVQAIGEYAFYNCASLSRIRLCAGSARIGNGAFMNCGALREIAFSASPDEPTCLPGLLTEIQQEVRVAFRSGNETAVWIFPEYFEESVENAPAHIFEHFIHGAGYRYRQCFQGYRLDAGNYDQQFPMAKVEAEPKTALRIALERLRHPFDLSDTAEKQYLTHLKENAAAAASLLIEADDPEGLVFLAAHGVLTRESIGAAVEEAVRRGRAECLSVLLNEQHVRFAPKEKTFEL</sequence>
<dbReference type="RefSeq" id="WP_268058409.1">
    <property type="nucleotide sequence ID" value="NZ_JAPOHA010000008.1"/>
</dbReference>
<dbReference type="Gene3D" id="3.80.10.10">
    <property type="entry name" value="Ribonuclease Inhibitor"/>
    <property type="match status" value="1"/>
</dbReference>
<dbReference type="InterPro" id="IPR032675">
    <property type="entry name" value="LRR_dom_sf"/>
</dbReference>
<dbReference type="InterPro" id="IPR026906">
    <property type="entry name" value="LRR_5"/>
</dbReference>
<dbReference type="Proteomes" id="UP001082703">
    <property type="component" value="Unassembled WGS sequence"/>
</dbReference>
<protein>
    <submittedName>
        <fullName evidence="1">Leucine-rich repeat protein</fullName>
    </submittedName>
</protein>
<gene>
    <name evidence="1" type="ORF">OUY18_08820</name>
</gene>
<dbReference type="Pfam" id="PF13306">
    <property type="entry name" value="LRR_5"/>
    <property type="match status" value="1"/>
</dbReference>
<dbReference type="EMBL" id="JAPOHA010000008">
    <property type="protein sequence ID" value="MCY1714357.1"/>
    <property type="molecule type" value="Genomic_DNA"/>
</dbReference>
<reference evidence="1 2" key="1">
    <citation type="submission" date="2022-11" db="EMBL/GenBank/DDBJ databases">
        <authorList>
            <person name="Caiyu Z."/>
        </authorList>
    </citation>
    <scope>NUCLEOTIDE SEQUENCE [LARGE SCALE GENOMIC DNA]</scope>
    <source>
        <strain evidence="1 2">YR-4</strain>
    </source>
</reference>
<keyword evidence="2" id="KW-1185">Reference proteome</keyword>
<accession>A0ABT4BTY0</accession>
<name>A0ABT4BTY0_9FIRM</name>
<organism evidence="1 2">
    <name type="scientific">Caproiciproducens galactitolivorans</name>
    <dbReference type="NCBI Taxonomy" id="642589"/>
    <lineage>
        <taxon>Bacteria</taxon>
        <taxon>Bacillati</taxon>
        <taxon>Bacillota</taxon>
        <taxon>Clostridia</taxon>
        <taxon>Eubacteriales</taxon>
        <taxon>Acutalibacteraceae</taxon>
        <taxon>Caproiciproducens</taxon>
    </lineage>
</organism>